<sequence length="456" mass="49639">MRPANAAGLDTLGTKRHSGRLTGSSCASVLLSRLLILTTLFTAAASSVYATAADHATSTDLLRTRNHRYKQTRSQGRVNSDAYLQLDRLAVAIQAAKKTVTLSDGDLVSCIPITKQPAVTDSATPIQLEPSMVPSKPQNRNGNRKGSKQASQRFALEVGSCPAGTIPVRRRSPDQTTAESDQLDSSSAPVSIHEHAYASTTIAHPPSFKGTEVILNVWEPLVEPHCFSLAQLWLINTGLAFPYNSSDGLLNTIEAGWQVFPDLYGDNHARLFIYWTGDDYQETGCYNLNQGCEAGSLGFIQVSNKVLIGGSVAPTSIVNSTQYEIKLQVFKDDISGNWWLQFNDEFVGYWPRSLFHSLKDTADAIDWGGEVIVYNDNSPHMHTNMGSGEASYLGYKKAAYQRNLQYVGTDNALHIATGLEAVTEAALCYGIMAKSSKYWGSFVYYGGSGSCCNFSL</sequence>
<gene>
    <name evidence="3" type="ORF">CSSPTR1EN2_LOCUS13699</name>
</gene>
<organism evidence="3 4">
    <name type="scientific">Sphagnum troendelagicum</name>
    <dbReference type="NCBI Taxonomy" id="128251"/>
    <lineage>
        <taxon>Eukaryota</taxon>
        <taxon>Viridiplantae</taxon>
        <taxon>Streptophyta</taxon>
        <taxon>Embryophyta</taxon>
        <taxon>Bryophyta</taxon>
        <taxon>Sphagnophytina</taxon>
        <taxon>Sphagnopsida</taxon>
        <taxon>Sphagnales</taxon>
        <taxon>Sphagnaceae</taxon>
        <taxon>Sphagnum</taxon>
    </lineage>
</organism>
<protein>
    <recommendedName>
        <fullName evidence="2">Neprosin PEP catalytic domain-containing protein</fullName>
    </recommendedName>
</protein>
<dbReference type="EMBL" id="OZ019894">
    <property type="protein sequence ID" value="CAK9216895.1"/>
    <property type="molecule type" value="Genomic_DNA"/>
</dbReference>
<evidence type="ECO:0000313" key="3">
    <source>
        <dbReference type="EMBL" id="CAK9216895.1"/>
    </source>
</evidence>
<dbReference type="PROSITE" id="PS52045">
    <property type="entry name" value="NEPROSIN_PEP_CD"/>
    <property type="match status" value="1"/>
</dbReference>
<reference evidence="3" key="1">
    <citation type="submission" date="2024-02" db="EMBL/GenBank/DDBJ databases">
        <authorList>
            <consortium name="ELIXIR-Norway"/>
            <consortium name="Elixir Norway"/>
        </authorList>
    </citation>
    <scope>NUCLEOTIDE SEQUENCE</scope>
</reference>
<dbReference type="InterPro" id="IPR053168">
    <property type="entry name" value="Glutamic_endopeptidase"/>
</dbReference>
<name>A0ABP0UB96_9BRYO</name>
<evidence type="ECO:0000313" key="4">
    <source>
        <dbReference type="Proteomes" id="UP001497512"/>
    </source>
</evidence>
<feature type="region of interest" description="Disordered" evidence="1">
    <location>
        <begin position="121"/>
        <end position="151"/>
    </location>
</feature>
<feature type="domain" description="Neprosin PEP catalytic" evidence="2">
    <location>
        <begin position="189"/>
        <end position="452"/>
    </location>
</feature>
<feature type="region of interest" description="Disordered" evidence="1">
    <location>
        <begin position="163"/>
        <end position="189"/>
    </location>
</feature>
<dbReference type="PANTHER" id="PTHR31589:SF223">
    <property type="entry name" value="PROTEIN, PUTATIVE (DUF239)-RELATED"/>
    <property type="match status" value="1"/>
</dbReference>
<keyword evidence="4" id="KW-1185">Reference proteome</keyword>
<accession>A0ABP0UB96</accession>
<feature type="compositionally biased region" description="Polar residues" evidence="1">
    <location>
        <begin position="174"/>
        <end position="189"/>
    </location>
</feature>
<dbReference type="Proteomes" id="UP001497512">
    <property type="component" value="Chromosome 2"/>
</dbReference>
<dbReference type="InterPro" id="IPR004314">
    <property type="entry name" value="Neprosin"/>
</dbReference>
<evidence type="ECO:0000256" key="1">
    <source>
        <dbReference type="SAM" id="MobiDB-lite"/>
    </source>
</evidence>
<dbReference type="PANTHER" id="PTHR31589">
    <property type="entry name" value="PROTEIN, PUTATIVE (DUF239)-RELATED-RELATED"/>
    <property type="match status" value="1"/>
</dbReference>
<dbReference type="Pfam" id="PF03080">
    <property type="entry name" value="Neprosin"/>
    <property type="match status" value="1"/>
</dbReference>
<proteinExistence type="predicted"/>
<evidence type="ECO:0000259" key="2">
    <source>
        <dbReference type="PROSITE" id="PS52045"/>
    </source>
</evidence>
<dbReference type="Gene3D" id="3.90.1320.10">
    <property type="entry name" value="Outer-capsid protein sigma 3, large lobe"/>
    <property type="match status" value="1"/>
</dbReference>